<organism evidence="3 4">
    <name type="scientific">Candidatus Doudnabacteria bacterium RIFCSPHIGHO2_02_FULL_46_11</name>
    <dbReference type="NCBI Taxonomy" id="1817832"/>
    <lineage>
        <taxon>Bacteria</taxon>
        <taxon>Candidatus Doudnaibacteriota</taxon>
    </lineage>
</organism>
<feature type="transmembrane region" description="Helical" evidence="1">
    <location>
        <begin position="192"/>
        <end position="214"/>
    </location>
</feature>
<gene>
    <name evidence="3" type="ORF">A3J48_02230</name>
</gene>
<feature type="transmembrane region" description="Helical" evidence="1">
    <location>
        <begin position="142"/>
        <end position="161"/>
    </location>
</feature>
<keyword evidence="2" id="KW-0732">Signal</keyword>
<keyword evidence="1" id="KW-0812">Transmembrane</keyword>
<dbReference type="PANTHER" id="PTHR41771">
    <property type="entry name" value="MEMBRANE PROTEIN-RELATED"/>
    <property type="match status" value="1"/>
</dbReference>
<evidence type="ECO:0000256" key="1">
    <source>
        <dbReference type="SAM" id="Phobius"/>
    </source>
</evidence>
<feature type="transmembrane region" description="Helical" evidence="1">
    <location>
        <begin position="234"/>
        <end position="256"/>
    </location>
</feature>
<evidence type="ECO:0008006" key="5">
    <source>
        <dbReference type="Google" id="ProtNLM"/>
    </source>
</evidence>
<name>A0A1F5P4K2_9BACT</name>
<evidence type="ECO:0000313" key="3">
    <source>
        <dbReference type="EMBL" id="OGE84907.1"/>
    </source>
</evidence>
<feature type="transmembrane region" description="Helical" evidence="1">
    <location>
        <begin position="338"/>
        <end position="362"/>
    </location>
</feature>
<dbReference type="PANTHER" id="PTHR41771:SF1">
    <property type="entry name" value="MEMBRANE PROTEIN"/>
    <property type="match status" value="1"/>
</dbReference>
<reference evidence="3 4" key="1">
    <citation type="journal article" date="2016" name="Nat. Commun.">
        <title>Thousands of microbial genomes shed light on interconnected biogeochemical processes in an aquifer system.</title>
        <authorList>
            <person name="Anantharaman K."/>
            <person name="Brown C.T."/>
            <person name="Hug L.A."/>
            <person name="Sharon I."/>
            <person name="Castelle C.J."/>
            <person name="Probst A.J."/>
            <person name="Thomas B.C."/>
            <person name="Singh A."/>
            <person name="Wilkins M.J."/>
            <person name="Karaoz U."/>
            <person name="Brodie E.L."/>
            <person name="Williams K.H."/>
            <person name="Hubbard S.S."/>
            <person name="Banfield J.F."/>
        </authorList>
    </citation>
    <scope>NUCLEOTIDE SEQUENCE [LARGE SCALE GENOMIC DNA]</scope>
</reference>
<dbReference type="Proteomes" id="UP000176786">
    <property type="component" value="Unassembled WGS sequence"/>
</dbReference>
<dbReference type="AlphaFoldDB" id="A0A1F5P4K2"/>
<dbReference type="EMBL" id="MFES01000031">
    <property type="protein sequence ID" value="OGE84907.1"/>
    <property type="molecule type" value="Genomic_DNA"/>
</dbReference>
<evidence type="ECO:0000313" key="4">
    <source>
        <dbReference type="Proteomes" id="UP000176786"/>
    </source>
</evidence>
<proteinExistence type="predicted"/>
<protein>
    <recommendedName>
        <fullName evidence="5">YibE/F family protein</fullName>
    </recommendedName>
</protein>
<evidence type="ECO:0000256" key="2">
    <source>
        <dbReference type="SAM" id="SignalP"/>
    </source>
</evidence>
<comment type="caution">
    <text evidence="3">The sequence shown here is derived from an EMBL/GenBank/DDBJ whole genome shotgun (WGS) entry which is preliminary data.</text>
</comment>
<feature type="transmembrane region" description="Helical" evidence="1">
    <location>
        <begin position="118"/>
        <end position="135"/>
    </location>
</feature>
<accession>A0A1F5P4K2</accession>
<feature type="transmembrane region" description="Helical" evidence="1">
    <location>
        <begin position="167"/>
        <end position="185"/>
    </location>
</feature>
<sequence>MAQKSFKFSLLVILAFAAMSILAFAQTAEAEDFTPETAEPEKFYVALVTEVTELEAGKIVVVEIIKGERKGEKILIDNSGVQTAPQYVFAPGDKVVVGQFQSLDETIYYLADYYRTDQILGVLAFFFALAIFFGRGKGARSILGLAFTVAILVWFIVPQILNGASPVLITLAGSFLIAVVAIFLAHGLNVRAAVAFSGTLITLILAVALAMIFVEGSQLLGLGSEEAMFLQLDPSLTLNLQGLLLSGIIIGTLGVLDDVTASQAAVVDEISKANESLGFKELYKRGLSVGHEHIAALVNTLFLAYAGAALPLFLLFYINKTQPLWVILNGELIAEEIVRTMVGSSALVLAVPITTALAAYFIPKYRNTN</sequence>
<keyword evidence="1" id="KW-1133">Transmembrane helix</keyword>
<feature type="transmembrane region" description="Helical" evidence="1">
    <location>
        <begin position="294"/>
        <end position="318"/>
    </location>
</feature>
<feature type="signal peptide" evidence="2">
    <location>
        <begin position="1"/>
        <end position="25"/>
    </location>
</feature>
<dbReference type="InterPro" id="IPR012507">
    <property type="entry name" value="YibE_F"/>
</dbReference>
<feature type="chain" id="PRO_5009520344" description="YibE/F family protein" evidence="2">
    <location>
        <begin position="26"/>
        <end position="369"/>
    </location>
</feature>
<keyword evidence="1" id="KW-0472">Membrane</keyword>
<dbReference type="Pfam" id="PF07907">
    <property type="entry name" value="YibE_F"/>
    <property type="match status" value="1"/>
</dbReference>